<dbReference type="Pfam" id="PF10531">
    <property type="entry name" value="SLBB"/>
    <property type="match status" value="1"/>
</dbReference>
<dbReference type="InterPro" id="IPR049712">
    <property type="entry name" value="Poly_export"/>
</dbReference>
<feature type="domain" description="SLBB" evidence="17">
    <location>
        <begin position="116"/>
        <end position="197"/>
    </location>
</feature>
<keyword evidence="10" id="KW-0626">Porin</keyword>
<protein>
    <recommendedName>
        <fullName evidence="20">Polysaccharide export protein</fullName>
    </recommendedName>
</protein>
<evidence type="ECO:0000256" key="8">
    <source>
        <dbReference type="ARBA" id="ARBA00023047"/>
    </source>
</evidence>
<dbReference type="Proteomes" id="UP000738126">
    <property type="component" value="Unassembled WGS sequence"/>
</dbReference>
<sequence length="277" mass="29765">MEQRQEPAKAASLGRWLIPAAALLAVLLSASLKAEEPYTLGSGDRVRVTGYEQDGVEAEAQVAPDGTIGVPLLGRISVVGLTIDEASHRIGKRLEEEGYFRYASVNVIVEEYRSRTVAVLGAVNEPTRLFLDGPTTLSEALARAGGVSEAGGSGIVVIRVDTAGKQHREAYRIDQMLDSQAEGRSAVHVASGDTVFVPRSEHFFVRGNVQNPGRYPLRQARNVQEAIAVSGGFAAGANRDGLVIYRRAGDGSERQIEVDGQEQLRAGDVLVVEERLF</sequence>
<evidence type="ECO:0000256" key="10">
    <source>
        <dbReference type="ARBA" id="ARBA00023114"/>
    </source>
</evidence>
<keyword evidence="13" id="KW-0998">Cell outer membrane</keyword>
<evidence type="ECO:0000256" key="2">
    <source>
        <dbReference type="ARBA" id="ARBA00009450"/>
    </source>
</evidence>
<keyword evidence="8" id="KW-0625">Polysaccharide transport</keyword>
<dbReference type="InterPro" id="IPR054765">
    <property type="entry name" value="SLBB_dom"/>
</dbReference>
<keyword evidence="11" id="KW-0472">Membrane</keyword>
<evidence type="ECO:0000256" key="5">
    <source>
        <dbReference type="ARBA" id="ARBA00022597"/>
    </source>
</evidence>
<evidence type="ECO:0000256" key="3">
    <source>
        <dbReference type="ARBA" id="ARBA00022448"/>
    </source>
</evidence>
<feature type="domain" description="Polysaccharide export protein N-terminal" evidence="15">
    <location>
        <begin position="34"/>
        <end position="109"/>
    </location>
</feature>
<evidence type="ECO:0008006" key="20">
    <source>
        <dbReference type="Google" id="ProtNLM"/>
    </source>
</evidence>
<dbReference type="Gene3D" id="3.30.1950.10">
    <property type="entry name" value="wza like domain"/>
    <property type="match status" value="1"/>
</dbReference>
<dbReference type="EMBL" id="NRSH01000015">
    <property type="protein sequence ID" value="MBK1725915.1"/>
    <property type="molecule type" value="Genomic_DNA"/>
</dbReference>
<comment type="subcellular location">
    <subcellularLocation>
        <location evidence="1">Cell outer membrane</location>
        <topology evidence="1">Multi-pass membrane protein</topology>
    </subcellularLocation>
</comment>
<keyword evidence="4" id="KW-1134">Transmembrane beta strand</keyword>
<keyword evidence="19" id="KW-1185">Reference proteome</keyword>
<name>A0ABS1E361_9GAMM</name>
<proteinExistence type="inferred from homology"/>
<dbReference type="Gene3D" id="3.10.560.10">
    <property type="entry name" value="Outer membrane lipoprotein wza domain like"/>
    <property type="match status" value="2"/>
</dbReference>
<dbReference type="PANTHER" id="PTHR33619:SF3">
    <property type="entry name" value="POLYSACCHARIDE EXPORT PROTEIN GFCE-RELATED"/>
    <property type="match status" value="1"/>
</dbReference>
<dbReference type="InterPro" id="IPR019554">
    <property type="entry name" value="Soluble_ligand-bd"/>
</dbReference>
<dbReference type="Pfam" id="PF22461">
    <property type="entry name" value="SLBB_2"/>
    <property type="match status" value="1"/>
</dbReference>
<feature type="domain" description="Soluble ligand binding" evidence="16">
    <location>
        <begin position="204"/>
        <end position="256"/>
    </location>
</feature>
<evidence type="ECO:0000256" key="4">
    <source>
        <dbReference type="ARBA" id="ARBA00022452"/>
    </source>
</evidence>
<dbReference type="InterPro" id="IPR003715">
    <property type="entry name" value="Poly_export_N"/>
</dbReference>
<evidence type="ECO:0000256" key="11">
    <source>
        <dbReference type="ARBA" id="ARBA00023136"/>
    </source>
</evidence>
<evidence type="ECO:0000256" key="13">
    <source>
        <dbReference type="ARBA" id="ARBA00023237"/>
    </source>
</evidence>
<evidence type="ECO:0000259" key="15">
    <source>
        <dbReference type="Pfam" id="PF02563"/>
    </source>
</evidence>
<evidence type="ECO:0000256" key="1">
    <source>
        <dbReference type="ARBA" id="ARBA00004571"/>
    </source>
</evidence>
<evidence type="ECO:0000256" key="6">
    <source>
        <dbReference type="ARBA" id="ARBA00022692"/>
    </source>
</evidence>
<keyword evidence="12" id="KW-0564">Palmitate</keyword>
<keyword evidence="5" id="KW-0762">Sugar transport</keyword>
<evidence type="ECO:0000313" key="19">
    <source>
        <dbReference type="Proteomes" id="UP000738126"/>
    </source>
</evidence>
<organism evidence="18 19">
    <name type="scientific">Halorhodospira neutriphila</name>
    <dbReference type="NCBI Taxonomy" id="168379"/>
    <lineage>
        <taxon>Bacteria</taxon>
        <taxon>Pseudomonadati</taxon>
        <taxon>Pseudomonadota</taxon>
        <taxon>Gammaproteobacteria</taxon>
        <taxon>Chromatiales</taxon>
        <taxon>Ectothiorhodospiraceae</taxon>
        <taxon>Halorhodospira</taxon>
    </lineage>
</organism>
<evidence type="ECO:0000256" key="14">
    <source>
        <dbReference type="ARBA" id="ARBA00023288"/>
    </source>
</evidence>
<evidence type="ECO:0000259" key="17">
    <source>
        <dbReference type="Pfam" id="PF22461"/>
    </source>
</evidence>
<evidence type="ECO:0000256" key="7">
    <source>
        <dbReference type="ARBA" id="ARBA00022729"/>
    </source>
</evidence>
<evidence type="ECO:0000256" key="9">
    <source>
        <dbReference type="ARBA" id="ARBA00023065"/>
    </source>
</evidence>
<comment type="similarity">
    <text evidence="2">Belongs to the BexD/CtrA/VexA family.</text>
</comment>
<keyword evidence="9" id="KW-0406">Ion transport</keyword>
<accession>A0ABS1E361</accession>
<reference evidence="18 19" key="1">
    <citation type="journal article" date="2020" name="Microorganisms">
        <title>Osmotic Adaptation and Compatible Solute Biosynthesis of Phototrophic Bacteria as Revealed from Genome Analyses.</title>
        <authorList>
            <person name="Imhoff J.F."/>
            <person name="Rahn T."/>
            <person name="Kunzel S."/>
            <person name="Keller A."/>
            <person name="Neulinger S.C."/>
        </authorList>
    </citation>
    <scope>NUCLEOTIDE SEQUENCE [LARGE SCALE GENOMIC DNA]</scope>
    <source>
        <strain evidence="18 19">DSM 15116</strain>
    </source>
</reference>
<comment type="caution">
    <text evidence="18">The sequence shown here is derived from an EMBL/GenBank/DDBJ whole genome shotgun (WGS) entry which is preliminary data.</text>
</comment>
<keyword evidence="14" id="KW-0449">Lipoprotein</keyword>
<dbReference type="Pfam" id="PF02563">
    <property type="entry name" value="Poly_export"/>
    <property type="match status" value="1"/>
</dbReference>
<evidence type="ECO:0000256" key="12">
    <source>
        <dbReference type="ARBA" id="ARBA00023139"/>
    </source>
</evidence>
<keyword evidence="3" id="KW-0813">Transport</keyword>
<evidence type="ECO:0000313" key="18">
    <source>
        <dbReference type="EMBL" id="MBK1725915.1"/>
    </source>
</evidence>
<keyword evidence="6" id="KW-0812">Transmembrane</keyword>
<gene>
    <name evidence="18" type="ORF">CKO13_02550</name>
</gene>
<keyword evidence="7" id="KW-0732">Signal</keyword>
<evidence type="ECO:0000259" key="16">
    <source>
        <dbReference type="Pfam" id="PF10531"/>
    </source>
</evidence>
<dbReference type="RefSeq" id="WP_200256523.1">
    <property type="nucleotide sequence ID" value="NZ_NRSH01000015.1"/>
</dbReference>
<dbReference type="PANTHER" id="PTHR33619">
    <property type="entry name" value="POLYSACCHARIDE EXPORT PROTEIN GFCE-RELATED"/>
    <property type="match status" value="1"/>
</dbReference>